<keyword evidence="1" id="KW-0732">Signal</keyword>
<dbReference type="AlphaFoldDB" id="A0A819CVM5"/>
<evidence type="ECO:0000313" key="4">
    <source>
        <dbReference type="EMBL" id="CAF1037922.1"/>
    </source>
</evidence>
<sequence length="114" mass="12457">MKASIIFVGLIAIALISSSSAKVEIPACMQKMIDGFNGTPRLSPYIRIDSYLYRGKMTFLASSSCCDRFNPLFDGECKQICAPSGGFIGRGDGKCMDFGEKATKMENIWIVPRA</sequence>
<dbReference type="EMBL" id="CAJNOT010000623">
    <property type="protein sequence ID" value="CAF1037922.1"/>
    <property type="molecule type" value="Genomic_DNA"/>
</dbReference>
<dbReference type="EMBL" id="CAJNOO010000556">
    <property type="protein sequence ID" value="CAF0977276.1"/>
    <property type="molecule type" value="Genomic_DNA"/>
</dbReference>
<gene>
    <name evidence="6" type="ORF">FNK824_LOCUS12063</name>
    <name evidence="8" type="ORF">JBS370_LOCUS17818</name>
    <name evidence="7" type="ORF">OTI717_LOCUS19491</name>
    <name evidence="3" type="ORF">RFH988_LOCUS12953</name>
    <name evidence="5" type="ORF">SEV965_LOCUS16533</name>
    <name evidence="4" type="ORF">ZHD862_LOCUS14395</name>
</gene>
<dbReference type="EMBL" id="CAJNOU010000908">
    <property type="protein sequence ID" value="CAF1113812.1"/>
    <property type="molecule type" value="Genomic_DNA"/>
</dbReference>
<evidence type="ECO:0000313" key="3">
    <source>
        <dbReference type="EMBL" id="CAF0977276.1"/>
    </source>
</evidence>
<dbReference type="Proteomes" id="UP000663864">
    <property type="component" value="Unassembled WGS sequence"/>
</dbReference>
<accession>A0A819CVM5</accession>
<comment type="caution">
    <text evidence="7">The sequence shown here is derived from an EMBL/GenBank/DDBJ whole genome shotgun (WGS) entry which is preliminary data.</text>
</comment>
<name>A0A819CVM5_9BILA</name>
<evidence type="ECO:0000313" key="5">
    <source>
        <dbReference type="EMBL" id="CAF1113812.1"/>
    </source>
</evidence>
<dbReference type="Proteomes" id="UP000663882">
    <property type="component" value="Unassembled WGS sequence"/>
</dbReference>
<dbReference type="Proteomes" id="UP000663889">
    <property type="component" value="Unassembled WGS sequence"/>
</dbReference>
<evidence type="ECO:0000313" key="6">
    <source>
        <dbReference type="EMBL" id="CAF3747741.1"/>
    </source>
</evidence>
<dbReference type="Proteomes" id="UP000663836">
    <property type="component" value="Unassembled WGS sequence"/>
</dbReference>
<evidence type="ECO:0000313" key="9">
    <source>
        <dbReference type="Proteomes" id="UP000663823"/>
    </source>
</evidence>
<evidence type="ECO:0000313" key="7">
    <source>
        <dbReference type="EMBL" id="CAF3822438.1"/>
    </source>
</evidence>
<feature type="signal peptide" evidence="1">
    <location>
        <begin position="1"/>
        <end position="21"/>
    </location>
</feature>
<dbReference type="InterPro" id="IPR054243">
    <property type="entry name" value="DUF6970"/>
</dbReference>
<evidence type="ECO:0000313" key="8">
    <source>
        <dbReference type="EMBL" id="CAF3843780.1"/>
    </source>
</evidence>
<evidence type="ECO:0000259" key="2">
    <source>
        <dbReference type="Pfam" id="PF22311"/>
    </source>
</evidence>
<dbReference type="EMBL" id="CAJOBD010001953">
    <property type="protein sequence ID" value="CAF3843780.1"/>
    <property type="molecule type" value="Genomic_DNA"/>
</dbReference>
<dbReference type="EMBL" id="CAJOAX010002848">
    <property type="protein sequence ID" value="CAF3822438.1"/>
    <property type="molecule type" value="Genomic_DNA"/>
</dbReference>
<protein>
    <recommendedName>
        <fullName evidence="2">DUF6970 domain-containing protein</fullName>
    </recommendedName>
</protein>
<organism evidence="7 9">
    <name type="scientific">Rotaria sordida</name>
    <dbReference type="NCBI Taxonomy" id="392033"/>
    <lineage>
        <taxon>Eukaryota</taxon>
        <taxon>Metazoa</taxon>
        <taxon>Spiralia</taxon>
        <taxon>Gnathifera</taxon>
        <taxon>Rotifera</taxon>
        <taxon>Eurotatoria</taxon>
        <taxon>Bdelloidea</taxon>
        <taxon>Philodinida</taxon>
        <taxon>Philodinidae</taxon>
        <taxon>Rotaria</taxon>
    </lineage>
</organism>
<dbReference type="Pfam" id="PF22311">
    <property type="entry name" value="DUF6970"/>
    <property type="match status" value="1"/>
</dbReference>
<dbReference type="OrthoDB" id="10021343at2759"/>
<feature type="chain" id="PRO_5036234897" description="DUF6970 domain-containing protein" evidence="1">
    <location>
        <begin position="22"/>
        <end position="114"/>
    </location>
</feature>
<proteinExistence type="predicted"/>
<feature type="domain" description="DUF6970" evidence="2">
    <location>
        <begin position="36"/>
        <end position="109"/>
    </location>
</feature>
<reference evidence="7" key="1">
    <citation type="submission" date="2021-02" db="EMBL/GenBank/DDBJ databases">
        <authorList>
            <person name="Nowell W R."/>
        </authorList>
    </citation>
    <scope>NUCLEOTIDE SEQUENCE</scope>
</reference>
<evidence type="ECO:0000256" key="1">
    <source>
        <dbReference type="SAM" id="SignalP"/>
    </source>
</evidence>
<dbReference type="Proteomes" id="UP000663823">
    <property type="component" value="Unassembled WGS sequence"/>
</dbReference>
<dbReference type="Proteomes" id="UP000663874">
    <property type="component" value="Unassembled WGS sequence"/>
</dbReference>
<dbReference type="EMBL" id="CAJOBE010001481">
    <property type="protein sequence ID" value="CAF3747741.1"/>
    <property type="molecule type" value="Genomic_DNA"/>
</dbReference>